<evidence type="ECO:0000259" key="2">
    <source>
        <dbReference type="Pfam" id="PF22974"/>
    </source>
</evidence>
<dbReference type="InterPro" id="IPR054293">
    <property type="entry name" value="DUF7029"/>
</dbReference>
<dbReference type="Pfam" id="PF22974">
    <property type="entry name" value="DUF7029"/>
    <property type="match status" value="1"/>
</dbReference>
<sequence length="688" mass="74287">MQIRYFFFTVTTFGLFSVPLASTSPTNSSLANPLPQEFTTFHPAVHPDLNTTNVDNLRARLITSLYYQARPGAHIQGAGLVELPHKYPTVVLEHSSFVSSITCNAASTLMAITFRDTDSFNMAVQDWSTHSSGFIVVTYVPSCGLGTESAERSFHFVSDFVSSKKDLQITCRTASVSIHTTIDQDATIRIHVATYRLDDLADAAFGVTSGTFLQRRQKVVVKVVVKAVKAVASLIPFDLHPTFSVGFDTANIRKFDTDFRGKPAYLIGAHLRGDVQGFKEASLSLDMDLDLTLVLGIHAKYESKAEKDFLTIDAFIPGASISLAGICGIGPAVGLVVGGAYTINLDGYFEVGFTCSWSKVGGRLDLLDSYHSEIIGDWAPNQVCKKVLDAEVTASLAVEVYTKFSVKLKISAFEKWTKALTLEAALVEKLSLTLKAEVSTTNGTCPSAVPYLSGTIASLLYVALTGFNDIPLHTPFTYPLFGFCLAVESNNLIAIDGGPTATNDGSVGGHHLTSQRLDTALADETEGSDFALGDAVGLVSDDDAVLDWNSDGNCIIEDIESATYSGWRAFNGTIFATSRGDALYIDPSMTTPSGDALGRLRVYNPDSDAAAAELTPLVIAEPPNSTYVVAVDDQLALVYYLVYCVYEDYRSEIFLTTNPDNGQALLRNQTSITGEGVTECDFAFCHVY</sequence>
<feature type="domain" description="DUF7029" evidence="2">
    <location>
        <begin position="85"/>
        <end position="183"/>
    </location>
</feature>
<dbReference type="AlphaFoldDB" id="A0AAD7ATC9"/>
<dbReference type="Proteomes" id="UP001218218">
    <property type="component" value="Unassembled WGS sequence"/>
</dbReference>
<keyword evidence="4" id="KW-1185">Reference proteome</keyword>
<comment type="caution">
    <text evidence="3">The sequence shown here is derived from an EMBL/GenBank/DDBJ whole genome shotgun (WGS) entry which is preliminary data.</text>
</comment>
<accession>A0AAD7ATC9</accession>
<keyword evidence="1" id="KW-0732">Signal</keyword>
<organism evidence="3 4">
    <name type="scientific">Mycena albidolilacea</name>
    <dbReference type="NCBI Taxonomy" id="1033008"/>
    <lineage>
        <taxon>Eukaryota</taxon>
        <taxon>Fungi</taxon>
        <taxon>Dikarya</taxon>
        <taxon>Basidiomycota</taxon>
        <taxon>Agaricomycotina</taxon>
        <taxon>Agaricomycetes</taxon>
        <taxon>Agaricomycetidae</taxon>
        <taxon>Agaricales</taxon>
        <taxon>Marasmiineae</taxon>
        <taxon>Mycenaceae</taxon>
        <taxon>Mycena</taxon>
    </lineage>
</organism>
<evidence type="ECO:0000313" key="4">
    <source>
        <dbReference type="Proteomes" id="UP001218218"/>
    </source>
</evidence>
<protein>
    <recommendedName>
        <fullName evidence="2">DUF7029 domain-containing protein</fullName>
    </recommendedName>
</protein>
<evidence type="ECO:0000313" key="3">
    <source>
        <dbReference type="EMBL" id="KAJ7367563.1"/>
    </source>
</evidence>
<feature type="chain" id="PRO_5042176742" description="DUF7029 domain-containing protein" evidence="1">
    <location>
        <begin position="24"/>
        <end position="688"/>
    </location>
</feature>
<name>A0AAD7ATC9_9AGAR</name>
<reference evidence="3" key="1">
    <citation type="submission" date="2023-03" db="EMBL/GenBank/DDBJ databases">
        <title>Massive genome expansion in bonnet fungi (Mycena s.s.) driven by repeated elements and novel gene families across ecological guilds.</title>
        <authorList>
            <consortium name="Lawrence Berkeley National Laboratory"/>
            <person name="Harder C.B."/>
            <person name="Miyauchi S."/>
            <person name="Viragh M."/>
            <person name="Kuo A."/>
            <person name="Thoen E."/>
            <person name="Andreopoulos B."/>
            <person name="Lu D."/>
            <person name="Skrede I."/>
            <person name="Drula E."/>
            <person name="Henrissat B."/>
            <person name="Morin E."/>
            <person name="Kohler A."/>
            <person name="Barry K."/>
            <person name="LaButti K."/>
            <person name="Morin E."/>
            <person name="Salamov A."/>
            <person name="Lipzen A."/>
            <person name="Mereny Z."/>
            <person name="Hegedus B."/>
            <person name="Baldrian P."/>
            <person name="Stursova M."/>
            <person name="Weitz H."/>
            <person name="Taylor A."/>
            <person name="Grigoriev I.V."/>
            <person name="Nagy L.G."/>
            <person name="Martin F."/>
            <person name="Kauserud H."/>
        </authorList>
    </citation>
    <scope>NUCLEOTIDE SEQUENCE</scope>
    <source>
        <strain evidence="3">CBHHK002</strain>
    </source>
</reference>
<evidence type="ECO:0000256" key="1">
    <source>
        <dbReference type="SAM" id="SignalP"/>
    </source>
</evidence>
<gene>
    <name evidence="3" type="ORF">DFH08DRAFT_980040</name>
</gene>
<feature type="signal peptide" evidence="1">
    <location>
        <begin position="1"/>
        <end position="23"/>
    </location>
</feature>
<dbReference type="EMBL" id="JARIHO010000001">
    <property type="protein sequence ID" value="KAJ7367563.1"/>
    <property type="molecule type" value="Genomic_DNA"/>
</dbReference>
<proteinExistence type="predicted"/>